<dbReference type="OrthoDB" id="8442276at2"/>
<evidence type="ECO:0000313" key="1">
    <source>
        <dbReference type="EMBL" id="SHF46109.1"/>
    </source>
</evidence>
<accession>A0A1M5BUA1</accession>
<dbReference type="Pfam" id="PF14066">
    <property type="entry name" value="DUF4256"/>
    <property type="match status" value="1"/>
</dbReference>
<dbReference type="STRING" id="1302690.BUE76_17760"/>
<dbReference type="RefSeq" id="WP_073043334.1">
    <property type="nucleotide sequence ID" value="NZ_FQUO01000008.1"/>
</dbReference>
<dbReference type="AlphaFoldDB" id="A0A1M5BUA1"/>
<dbReference type="EMBL" id="FQUO01000008">
    <property type="protein sequence ID" value="SHF46109.1"/>
    <property type="molecule type" value="Genomic_DNA"/>
</dbReference>
<dbReference type="Proteomes" id="UP000184368">
    <property type="component" value="Unassembled WGS sequence"/>
</dbReference>
<evidence type="ECO:0008006" key="3">
    <source>
        <dbReference type="Google" id="ProtNLM"/>
    </source>
</evidence>
<organism evidence="1 2">
    <name type="scientific">Cnuella takakiae</name>
    <dbReference type="NCBI Taxonomy" id="1302690"/>
    <lineage>
        <taxon>Bacteria</taxon>
        <taxon>Pseudomonadati</taxon>
        <taxon>Bacteroidota</taxon>
        <taxon>Chitinophagia</taxon>
        <taxon>Chitinophagales</taxon>
        <taxon>Chitinophagaceae</taxon>
        <taxon>Cnuella</taxon>
    </lineage>
</organism>
<keyword evidence="2" id="KW-1185">Reference proteome</keyword>
<proteinExistence type="predicted"/>
<name>A0A1M5BUA1_9BACT</name>
<gene>
    <name evidence="1" type="ORF">SAMN05444008_108100</name>
</gene>
<evidence type="ECO:0000313" key="2">
    <source>
        <dbReference type="Proteomes" id="UP000184368"/>
    </source>
</evidence>
<reference evidence="1 2" key="1">
    <citation type="submission" date="2016-11" db="EMBL/GenBank/DDBJ databases">
        <authorList>
            <person name="Jaros S."/>
            <person name="Januszkiewicz K."/>
            <person name="Wedrychowicz H."/>
        </authorList>
    </citation>
    <scope>NUCLEOTIDE SEQUENCE [LARGE SCALE GENOMIC DNA]</scope>
    <source>
        <strain evidence="1 2">DSM 26897</strain>
    </source>
</reference>
<sequence length="185" mass="20941">MNNSLPPEQQATLLSLLQKRFTKNMHRHPNVQWEEVQTKLKANPGKLWSLEQMEATGGEPDVVGQDAATGEYLFMDCAPESPKGRRSVCYDREGWESRKEHRPENTVVEMAAEMGITLLTEAEYRHLQQLGPVDTKTSSWLLTPQAIRKQGGAIFGDYRYGHVFAYHNGAGSYYGVRGFRGLLRV</sequence>
<protein>
    <recommendedName>
        <fullName evidence="3">DUF4256 domain-containing protein</fullName>
    </recommendedName>
</protein>
<dbReference type="InterPro" id="IPR025352">
    <property type="entry name" value="DUF4256"/>
</dbReference>